<dbReference type="Gene3D" id="1.20.1080.10">
    <property type="entry name" value="Glycerol uptake facilitator protein"/>
    <property type="match status" value="1"/>
</dbReference>
<organism evidence="9 10">
    <name type="scientific">Plutella xylostella</name>
    <name type="common">Diamondback moth</name>
    <name type="synonym">Plutella maculipennis</name>
    <dbReference type="NCBI Taxonomy" id="51655"/>
    <lineage>
        <taxon>Eukaryota</taxon>
        <taxon>Metazoa</taxon>
        <taxon>Ecdysozoa</taxon>
        <taxon>Arthropoda</taxon>
        <taxon>Hexapoda</taxon>
        <taxon>Insecta</taxon>
        <taxon>Pterygota</taxon>
        <taxon>Neoptera</taxon>
        <taxon>Endopterygota</taxon>
        <taxon>Lepidoptera</taxon>
        <taxon>Glossata</taxon>
        <taxon>Ditrysia</taxon>
        <taxon>Yponomeutoidea</taxon>
        <taxon>Plutellidae</taxon>
        <taxon>Plutella</taxon>
    </lineage>
</organism>
<dbReference type="InterPro" id="IPR034294">
    <property type="entry name" value="Aquaporin_transptr"/>
</dbReference>
<dbReference type="PANTHER" id="PTHR19139:SF199">
    <property type="entry name" value="MIP17260P"/>
    <property type="match status" value="1"/>
</dbReference>
<evidence type="ECO:0000256" key="4">
    <source>
        <dbReference type="ARBA" id="ARBA00022989"/>
    </source>
</evidence>
<keyword evidence="10" id="KW-1185">Reference proteome</keyword>
<dbReference type="SUPFAM" id="SSF81338">
    <property type="entry name" value="Aquaporin-like"/>
    <property type="match status" value="1"/>
</dbReference>
<feature type="transmembrane region" description="Helical" evidence="8">
    <location>
        <begin position="117"/>
        <end position="135"/>
    </location>
</feature>
<evidence type="ECO:0000256" key="7">
    <source>
        <dbReference type="SAM" id="MobiDB-lite"/>
    </source>
</evidence>
<dbReference type="EMBL" id="JAHIBW010000010">
    <property type="protein sequence ID" value="KAG7307325.1"/>
    <property type="molecule type" value="Genomic_DNA"/>
</dbReference>
<keyword evidence="5 8" id="KW-0472">Membrane</keyword>
<evidence type="ECO:0000256" key="1">
    <source>
        <dbReference type="ARBA" id="ARBA00004141"/>
    </source>
</evidence>
<evidence type="ECO:0000313" key="9">
    <source>
        <dbReference type="EMBL" id="KAG7307325.1"/>
    </source>
</evidence>
<dbReference type="InterPro" id="IPR000425">
    <property type="entry name" value="MIP"/>
</dbReference>
<proteinExistence type="inferred from homology"/>
<dbReference type="PRINTS" id="PR00783">
    <property type="entry name" value="MINTRINSICP"/>
</dbReference>
<evidence type="ECO:0000256" key="3">
    <source>
        <dbReference type="ARBA" id="ARBA00022692"/>
    </source>
</evidence>
<comment type="subcellular location">
    <subcellularLocation>
        <location evidence="1">Membrane</location>
        <topology evidence="1">Multi-pass membrane protein</topology>
    </subcellularLocation>
</comment>
<accession>A0ABQ7QQJ5</accession>
<comment type="similarity">
    <text evidence="2 6">Belongs to the MIP/aquaporin (TC 1.A.8) family.</text>
</comment>
<feature type="transmembrane region" description="Helical" evidence="8">
    <location>
        <begin position="189"/>
        <end position="209"/>
    </location>
</feature>
<protein>
    <submittedName>
        <fullName evidence="9">Uncharacterized protein</fullName>
    </submittedName>
</protein>
<evidence type="ECO:0000256" key="2">
    <source>
        <dbReference type="ARBA" id="ARBA00006175"/>
    </source>
</evidence>
<dbReference type="Pfam" id="PF00230">
    <property type="entry name" value="MIP"/>
    <property type="match status" value="1"/>
</dbReference>
<name>A0ABQ7QQJ5_PLUXY</name>
<comment type="caution">
    <text evidence="9">The sequence shown here is derived from an EMBL/GenBank/DDBJ whole genome shotgun (WGS) entry which is preliminary data.</text>
</comment>
<feature type="region of interest" description="Disordered" evidence="7">
    <location>
        <begin position="216"/>
        <end position="242"/>
    </location>
</feature>
<keyword evidence="6" id="KW-0813">Transport</keyword>
<feature type="transmembrane region" description="Helical" evidence="8">
    <location>
        <begin position="74"/>
        <end position="97"/>
    </location>
</feature>
<evidence type="ECO:0000313" key="10">
    <source>
        <dbReference type="Proteomes" id="UP000823941"/>
    </source>
</evidence>
<evidence type="ECO:0000256" key="5">
    <source>
        <dbReference type="ARBA" id="ARBA00023136"/>
    </source>
</evidence>
<feature type="compositionally biased region" description="Pro residues" evidence="7">
    <location>
        <begin position="216"/>
        <end position="227"/>
    </location>
</feature>
<keyword evidence="3 6" id="KW-0812">Transmembrane</keyword>
<keyword evidence="4 8" id="KW-1133">Transmembrane helix</keyword>
<feature type="transmembrane region" description="Helical" evidence="8">
    <location>
        <begin position="20"/>
        <end position="43"/>
    </location>
</feature>
<gene>
    <name evidence="9" type="ORF">JYU34_007494</name>
</gene>
<reference evidence="9 10" key="1">
    <citation type="submission" date="2021-06" db="EMBL/GenBank/DDBJ databases">
        <title>A haploid diamondback moth (Plutella xylostella L.) genome assembly resolves 31 chromosomes and identifies a diamide resistance mutation.</title>
        <authorList>
            <person name="Ward C.M."/>
            <person name="Perry K.D."/>
            <person name="Baker G."/>
            <person name="Powis K."/>
            <person name="Heckel D.G."/>
            <person name="Baxter S.W."/>
        </authorList>
    </citation>
    <scope>NUCLEOTIDE SEQUENCE [LARGE SCALE GENOMIC DNA]</scope>
    <source>
        <strain evidence="9 10">LV</strain>
        <tissue evidence="9">Single pupa</tissue>
    </source>
</reference>
<dbReference type="PANTHER" id="PTHR19139">
    <property type="entry name" value="AQUAPORIN TRANSPORTER"/>
    <property type="match status" value="1"/>
</dbReference>
<dbReference type="InterPro" id="IPR023271">
    <property type="entry name" value="Aquaporin-like"/>
</dbReference>
<feature type="transmembrane region" description="Helical" evidence="8">
    <location>
        <begin position="147"/>
        <end position="169"/>
    </location>
</feature>
<evidence type="ECO:0000256" key="8">
    <source>
        <dbReference type="SAM" id="Phobius"/>
    </source>
</evidence>
<evidence type="ECO:0000256" key="6">
    <source>
        <dbReference type="RuleBase" id="RU000477"/>
    </source>
</evidence>
<dbReference type="Proteomes" id="UP000823941">
    <property type="component" value="Chromosome 10"/>
</dbReference>
<sequence length="242" mass="24545">MQSDPVWAALSAELAGTALLVLLSCVGAAGGAAAAGLVVATLIQCFDHISGAHFNPVVTLCAVVRRRVPPTLGAMYVAAQLLGASAGAAAVCGAPGAGGEVGKCVTRLGSEVTTMQGLLIEGLLGALLALANCASWDPRNRRLPDSWPLRMGAIVAGLVTVAGPLTGAGMNPARSFGPALLAHSWGHHWVYWLGPLGGSLLASLLYTWLWHSPPDPPARGDDPPAPLEPSGKEADALVDNCA</sequence>